<accession>A0AAN4W228</accession>
<dbReference type="AlphaFoldDB" id="A0AAN4W228"/>
<evidence type="ECO:0000313" key="2">
    <source>
        <dbReference type="Proteomes" id="UP001310022"/>
    </source>
</evidence>
<dbReference type="Proteomes" id="UP001310022">
    <property type="component" value="Unassembled WGS sequence"/>
</dbReference>
<sequence>MCILAVSLLICLLEKNEIGNDSFNFTTLQLNDGLSINNMGKGQQLNMPVSLSI</sequence>
<keyword evidence="2" id="KW-1185">Reference proteome</keyword>
<proteinExistence type="predicted"/>
<organism evidence="1 2">
    <name type="scientific">Persicobacter diffluens</name>
    <dbReference type="NCBI Taxonomy" id="981"/>
    <lineage>
        <taxon>Bacteria</taxon>
        <taxon>Pseudomonadati</taxon>
        <taxon>Bacteroidota</taxon>
        <taxon>Cytophagia</taxon>
        <taxon>Cytophagales</taxon>
        <taxon>Persicobacteraceae</taxon>
        <taxon>Persicobacter</taxon>
    </lineage>
</organism>
<protein>
    <submittedName>
        <fullName evidence="1">Uncharacterized protein</fullName>
    </submittedName>
</protein>
<name>A0AAN4W228_9BACT</name>
<gene>
    <name evidence="1" type="ORF">PEDI_38380</name>
</gene>
<dbReference type="EMBL" id="BQKE01000002">
    <property type="protein sequence ID" value="GJM63286.1"/>
    <property type="molecule type" value="Genomic_DNA"/>
</dbReference>
<reference evidence="1 2" key="1">
    <citation type="submission" date="2021-12" db="EMBL/GenBank/DDBJ databases">
        <title>Genome sequencing of bacteria with rrn-lacking chromosome and rrn-plasmid.</title>
        <authorList>
            <person name="Anda M."/>
            <person name="Iwasaki W."/>
        </authorList>
    </citation>
    <scope>NUCLEOTIDE SEQUENCE [LARGE SCALE GENOMIC DNA]</scope>
    <source>
        <strain evidence="1 2">NBRC 15940</strain>
    </source>
</reference>
<comment type="caution">
    <text evidence="1">The sequence shown here is derived from an EMBL/GenBank/DDBJ whole genome shotgun (WGS) entry which is preliminary data.</text>
</comment>
<evidence type="ECO:0000313" key="1">
    <source>
        <dbReference type="EMBL" id="GJM63286.1"/>
    </source>
</evidence>